<comment type="subcellular location">
    <subcellularLocation>
        <location evidence="10">Cell inner membrane</location>
        <topology evidence="10">Multi-pass membrane protein</topology>
    </subcellularLocation>
    <subcellularLocation>
        <location evidence="1">Cell membrane</location>
        <topology evidence="1">Multi-pass membrane protein</topology>
    </subcellularLocation>
</comment>
<evidence type="ECO:0000256" key="2">
    <source>
        <dbReference type="ARBA" id="ARBA00010442"/>
    </source>
</evidence>
<keyword evidence="14" id="KW-1185">Reference proteome</keyword>
<sequence>METLIFDLAGAVGDLTRELGQGLAGMADAVQVQPPPPDAAPALPVGREGLPSLPGGGGGTSGLDLLNADRPGGAGAAVPAAKLDPVSLFLQADWVVKGVMLMLVLASFWSWAIIIDKLWRLKSLFRRADTFEDRFWSGGSLDDLYDRMGHGPRDPMSKVFIAAMREWRRATGRSGNGGSLSASLSQRIDRVMQITMSRELDDLERRLGFLASTGSVAPFVGLFGTVWGIMNSFHAIGMSKDTSLATVAPGIAEALFATAIGLVAAIPAVVAYNKLSNDIDRYARRLETFSGEFGAILSRQIEDRASPRGEDGGHVGHPGTRPAQDV</sequence>
<feature type="transmembrane region" description="Helical" evidence="10">
    <location>
        <begin position="94"/>
        <end position="115"/>
    </location>
</feature>
<proteinExistence type="inferred from homology"/>
<comment type="function">
    <text evidence="10">Part of the Tol-Pal system, which plays a role in outer membrane invagination during cell division and is important for maintaining outer membrane integrity.</text>
</comment>
<feature type="region of interest" description="Disordered" evidence="11">
    <location>
        <begin position="30"/>
        <end position="54"/>
    </location>
</feature>
<evidence type="ECO:0000313" key="13">
    <source>
        <dbReference type="EMBL" id="MBB4264988.1"/>
    </source>
</evidence>
<dbReference type="InterPro" id="IPR014163">
    <property type="entry name" value="Tol-Pal_TolQ"/>
</dbReference>
<evidence type="ECO:0000256" key="11">
    <source>
        <dbReference type="SAM" id="MobiDB-lite"/>
    </source>
</evidence>
<feature type="region of interest" description="Disordered" evidence="11">
    <location>
        <begin position="304"/>
        <end position="326"/>
    </location>
</feature>
<evidence type="ECO:0000256" key="8">
    <source>
        <dbReference type="ARBA" id="ARBA00023136"/>
    </source>
</evidence>
<protein>
    <recommendedName>
        <fullName evidence="10">Tol-Pal system protein TolQ</fullName>
    </recommendedName>
</protein>
<comment type="similarity">
    <text evidence="2 10">Belongs to the ExbB/TolQ family.</text>
</comment>
<organism evidence="13 14">
    <name type="scientific">Roseospira visakhapatnamensis</name>
    <dbReference type="NCBI Taxonomy" id="390880"/>
    <lineage>
        <taxon>Bacteria</taxon>
        <taxon>Pseudomonadati</taxon>
        <taxon>Pseudomonadota</taxon>
        <taxon>Alphaproteobacteria</taxon>
        <taxon>Rhodospirillales</taxon>
        <taxon>Rhodospirillaceae</taxon>
        <taxon>Roseospira</taxon>
    </lineage>
</organism>
<evidence type="ECO:0000313" key="14">
    <source>
        <dbReference type="Proteomes" id="UP000554286"/>
    </source>
</evidence>
<dbReference type="AlphaFoldDB" id="A0A7W6RBS4"/>
<feature type="compositionally biased region" description="Basic and acidic residues" evidence="11">
    <location>
        <begin position="304"/>
        <end position="314"/>
    </location>
</feature>
<evidence type="ECO:0000256" key="6">
    <source>
        <dbReference type="ARBA" id="ARBA00022692"/>
    </source>
</evidence>
<keyword evidence="5 10" id="KW-0132">Cell division</keyword>
<keyword evidence="4 10" id="KW-0997">Cell inner membrane</keyword>
<dbReference type="Pfam" id="PF01618">
    <property type="entry name" value="MotA_ExbB"/>
    <property type="match status" value="1"/>
</dbReference>
<gene>
    <name evidence="10" type="primary">tolQ</name>
    <name evidence="13" type="ORF">GGD89_000599</name>
</gene>
<feature type="transmembrane region" description="Helical" evidence="10">
    <location>
        <begin position="250"/>
        <end position="272"/>
    </location>
</feature>
<accession>A0A7W6RBS4</accession>
<reference evidence="13 14" key="1">
    <citation type="submission" date="2020-08" db="EMBL/GenBank/DDBJ databases">
        <title>Genome sequencing of Purple Non-Sulfur Bacteria from various extreme environments.</title>
        <authorList>
            <person name="Mayer M."/>
        </authorList>
    </citation>
    <scope>NUCLEOTIDE SEQUENCE [LARGE SCALE GENOMIC DNA]</scope>
    <source>
        <strain evidence="13 14">JA131</strain>
    </source>
</reference>
<evidence type="ECO:0000256" key="4">
    <source>
        <dbReference type="ARBA" id="ARBA00022519"/>
    </source>
</evidence>
<dbReference type="InterPro" id="IPR050790">
    <property type="entry name" value="ExbB/TolQ_transport"/>
</dbReference>
<dbReference type="PANTHER" id="PTHR30625:SF3">
    <property type="entry name" value="TOL-PAL SYSTEM PROTEIN TOLQ"/>
    <property type="match status" value="1"/>
</dbReference>
<dbReference type="HAMAP" id="MF_02202">
    <property type="entry name" value="TolQ"/>
    <property type="match status" value="1"/>
</dbReference>
<keyword evidence="8 10" id="KW-0472">Membrane</keyword>
<keyword evidence="6 10" id="KW-0812">Transmembrane</keyword>
<name>A0A7W6RBS4_9PROT</name>
<dbReference type="Proteomes" id="UP000554286">
    <property type="component" value="Unassembled WGS sequence"/>
</dbReference>
<evidence type="ECO:0000259" key="12">
    <source>
        <dbReference type="Pfam" id="PF01618"/>
    </source>
</evidence>
<evidence type="ECO:0000256" key="10">
    <source>
        <dbReference type="HAMAP-Rule" id="MF_02202"/>
    </source>
</evidence>
<dbReference type="GO" id="GO:0005886">
    <property type="term" value="C:plasma membrane"/>
    <property type="evidence" value="ECO:0007669"/>
    <property type="project" value="UniProtKB-SubCell"/>
</dbReference>
<dbReference type="NCBIfam" id="TIGR02796">
    <property type="entry name" value="tolQ"/>
    <property type="match status" value="1"/>
</dbReference>
<evidence type="ECO:0000256" key="1">
    <source>
        <dbReference type="ARBA" id="ARBA00004651"/>
    </source>
</evidence>
<feature type="transmembrane region" description="Helical" evidence="10">
    <location>
        <begin position="207"/>
        <end position="230"/>
    </location>
</feature>
<dbReference type="EMBL" id="JACIGK010000003">
    <property type="protein sequence ID" value="MBB4264988.1"/>
    <property type="molecule type" value="Genomic_DNA"/>
</dbReference>
<dbReference type="PANTHER" id="PTHR30625">
    <property type="entry name" value="PROTEIN TOLQ"/>
    <property type="match status" value="1"/>
</dbReference>
<dbReference type="RefSeq" id="WP_343058520.1">
    <property type="nucleotide sequence ID" value="NZ_JACIGK010000003.1"/>
</dbReference>
<comment type="subunit">
    <text evidence="10">The Tol-Pal system is composed of five core proteins: the inner membrane proteins TolA, TolQ and TolR, the periplasmic protein TolB and the outer membrane protein Pal. They form a network linking the inner and outer membranes and the peptidoglycan layer.</text>
</comment>
<evidence type="ECO:0000256" key="9">
    <source>
        <dbReference type="ARBA" id="ARBA00023306"/>
    </source>
</evidence>
<feature type="domain" description="MotA/TolQ/ExbB proton channel" evidence="12">
    <location>
        <begin position="170"/>
        <end position="287"/>
    </location>
</feature>
<dbReference type="GO" id="GO:0017038">
    <property type="term" value="P:protein import"/>
    <property type="evidence" value="ECO:0007669"/>
    <property type="project" value="TreeGrafter"/>
</dbReference>
<evidence type="ECO:0000256" key="3">
    <source>
        <dbReference type="ARBA" id="ARBA00022475"/>
    </source>
</evidence>
<keyword evidence="7 10" id="KW-1133">Transmembrane helix</keyword>
<dbReference type="GO" id="GO:0051301">
    <property type="term" value="P:cell division"/>
    <property type="evidence" value="ECO:0007669"/>
    <property type="project" value="UniProtKB-UniRule"/>
</dbReference>
<evidence type="ECO:0000256" key="7">
    <source>
        <dbReference type="ARBA" id="ARBA00022989"/>
    </source>
</evidence>
<keyword evidence="3 10" id="KW-1003">Cell membrane</keyword>
<comment type="caution">
    <text evidence="13">The sequence shown here is derived from an EMBL/GenBank/DDBJ whole genome shotgun (WGS) entry which is preliminary data.</text>
</comment>
<dbReference type="GO" id="GO:0043213">
    <property type="term" value="P:bacteriocin transport"/>
    <property type="evidence" value="ECO:0007669"/>
    <property type="project" value="InterPro"/>
</dbReference>
<evidence type="ECO:0000256" key="5">
    <source>
        <dbReference type="ARBA" id="ARBA00022618"/>
    </source>
</evidence>
<dbReference type="InterPro" id="IPR002898">
    <property type="entry name" value="MotA_ExbB_proton_chnl"/>
</dbReference>
<keyword evidence="9 10" id="KW-0131">Cell cycle</keyword>